<evidence type="ECO:0000259" key="6">
    <source>
        <dbReference type="Pfam" id="PF04234"/>
    </source>
</evidence>
<keyword evidence="5" id="KW-1133">Transmembrane helix</keyword>
<evidence type="ECO:0000313" key="7">
    <source>
        <dbReference type="EMBL" id="EFQ83975.1"/>
    </source>
</evidence>
<evidence type="ECO:0000256" key="4">
    <source>
        <dbReference type="ARBA" id="ARBA00023008"/>
    </source>
</evidence>
<dbReference type="AlphaFoldDB" id="E2S9Q1"/>
<dbReference type="GO" id="GO:0006825">
    <property type="term" value="P:copper ion transport"/>
    <property type="evidence" value="ECO:0007669"/>
    <property type="project" value="InterPro"/>
</dbReference>
<dbReference type="RefSeq" id="WP_007077713.1">
    <property type="nucleotide sequence ID" value="NZ_CM001024.1"/>
</dbReference>
<name>E2S9Q1_9ACTN</name>
<accession>E2S9Q1</accession>
<evidence type="ECO:0000256" key="3">
    <source>
        <dbReference type="ARBA" id="ARBA00022729"/>
    </source>
</evidence>
<evidence type="ECO:0000256" key="2">
    <source>
        <dbReference type="ARBA" id="ARBA00022723"/>
    </source>
</evidence>
<keyword evidence="5" id="KW-0472">Membrane</keyword>
<dbReference type="InterPro" id="IPR014755">
    <property type="entry name" value="Cu-Rt/internalin_Ig-like"/>
</dbReference>
<keyword evidence="4" id="KW-0186">Copper</keyword>
<dbReference type="GO" id="GO:0005886">
    <property type="term" value="C:plasma membrane"/>
    <property type="evidence" value="ECO:0007669"/>
    <property type="project" value="TreeGrafter"/>
</dbReference>
<dbReference type="Pfam" id="PF04234">
    <property type="entry name" value="CopC"/>
    <property type="match status" value="1"/>
</dbReference>
<evidence type="ECO:0000313" key="8">
    <source>
        <dbReference type="Proteomes" id="UP000003111"/>
    </source>
</evidence>
<dbReference type="eggNOG" id="COG2372">
    <property type="taxonomic scope" value="Bacteria"/>
</dbReference>
<gene>
    <name evidence="7" type="ORF">HMPREF0063_10691</name>
</gene>
<dbReference type="PANTHER" id="PTHR34820:SF4">
    <property type="entry name" value="INNER MEMBRANE PROTEIN YEBZ"/>
    <property type="match status" value="1"/>
</dbReference>
<comment type="caution">
    <text evidence="7">The sequence shown here is derived from an EMBL/GenBank/DDBJ whole genome shotgun (WGS) entry which is preliminary data.</text>
</comment>
<dbReference type="GO" id="GO:0030313">
    <property type="term" value="C:cell envelope"/>
    <property type="evidence" value="ECO:0007669"/>
    <property type="project" value="UniProtKB-SubCell"/>
</dbReference>
<keyword evidence="5" id="KW-0812">Transmembrane</keyword>
<reference evidence="7" key="1">
    <citation type="submission" date="2010-08" db="EMBL/GenBank/DDBJ databases">
        <authorList>
            <person name="Muzny D."/>
            <person name="Qin X."/>
            <person name="Buhay C."/>
            <person name="Dugan-Rocha S."/>
            <person name="Ding Y."/>
            <person name="Chen G."/>
            <person name="Hawes A."/>
            <person name="Holder M."/>
            <person name="Jhangiani S."/>
            <person name="Johnson A."/>
            <person name="Khan Z."/>
            <person name="Li Z."/>
            <person name="Liu W."/>
            <person name="Liu X."/>
            <person name="Perez L."/>
            <person name="Shen H."/>
            <person name="Wang Q."/>
            <person name="Watt J."/>
            <person name="Xi L."/>
            <person name="Xin Y."/>
            <person name="Zhou J."/>
            <person name="Deng J."/>
            <person name="Jiang H."/>
            <person name="Liu Y."/>
            <person name="Qu J."/>
            <person name="Song X.-Z."/>
            <person name="Zhang L."/>
            <person name="Villasana D."/>
            <person name="Johnson A."/>
            <person name="Liu J."/>
            <person name="Liyanage D."/>
            <person name="Lorensuhewa L."/>
            <person name="Robinson T."/>
            <person name="Song A."/>
            <person name="Song B.-B."/>
            <person name="Dinh H."/>
            <person name="Thornton R."/>
            <person name="Coyle M."/>
            <person name="Francisco L."/>
            <person name="Jackson L."/>
            <person name="Javaid M."/>
            <person name="Korchina V."/>
            <person name="Kovar C."/>
            <person name="Mata R."/>
            <person name="Mathew T."/>
            <person name="Ngo R."/>
            <person name="Nguyen L."/>
            <person name="Nguyen N."/>
            <person name="Okwuonu G."/>
            <person name="Ongeri F."/>
            <person name="Pham C."/>
            <person name="Simmons D."/>
            <person name="Wilczek-Boney K."/>
            <person name="Hale W."/>
            <person name="Jakkamsetti A."/>
            <person name="Pham P."/>
            <person name="Ruth R."/>
            <person name="San Lucas F."/>
            <person name="Warren J."/>
            <person name="Zhang J."/>
            <person name="Zhao Z."/>
            <person name="Zhou C."/>
            <person name="Zhu D."/>
            <person name="Lee S."/>
            <person name="Bess C."/>
            <person name="Blankenburg K."/>
            <person name="Forbes L."/>
            <person name="Fu Q."/>
            <person name="Gubbala S."/>
            <person name="Hirani K."/>
            <person name="Jayaseelan J.C."/>
            <person name="Lara F."/>
            <person name="Munidasa M."/>
            <person name="Palculict T."/>
            <person name="Patil S."/>
            <person name="Pu L.-L."/>
            <person name="Saada N."/>
            <person name="Tang L."/>
            <person name="Weissenberger G."/>
            <person name="Zhu Y."/>
            <person name="Hemphill L."/>
            <person name="Shang Y."/>
            <person name="Youmans B."/>
            <person name="Ayvaz T."/>
            <person name="Ross M."/>
            <person name="Santibanez J."/>
            <person name="Aqrawi P."/>
            <person name="Gross S."/>
            <person name="Joshi V."/>
            <person name="Fowler G."/>
            <person name="Nazareth L."/>
            <person name="Reid J."/>
            <person name="Worley K."/>
            <person name="Petrosino J."/>
            <person name="Highlander S."/>
            <person name="Gibbs R."/>
        </authorList>
    </citation>
    <scope>NUCLEOTIDE SEQUENCE [LARGE SCALE GENOMIC DNA]</scope>
    <source>
        <strain evidence="7">DSM 15272</strain>
    </source>
</reference>
<keyword evidence="3" id="KW-0732">Signal</keyword>
<dbReference type="InterPro" id="IPR014756">
    <property type="entry name" value="Ig_E-set"/>
</dbReference>
<dbReference type="SUPFAM" id="SSF81296">
    <property type="entry name" value="E set domains"/>
    <property type="match status" value="1"/>
</dbReference>
<dbReference type="Proteomes" id="UP000003111">
    <property type="component" value="Unassembled WGS sequence"/>
</dbReference>
<keyword evidence="8" id="KW-1185">Reference proteome</keyword>
<dbReference type="STRING" id="585531.HMPREF0063_10691"/>
<sequence length="180" mass="18695">MPDQRQPVRARAAWVLLVLGLVAPLALTTLPAEAHAGLVSSDPADGSSLTEAPDEVTVSFNENVARPAFLALTAPDGTAVDLGEPRIVDATVTADVPDLPLRGSYALSYRVVSADGHPVEGTVTFELLTGAEPAAGAAAPVSEESYLHRHRGHIAWGAGAAAVAVGLIAWPLVRRREDAR</sequence>
<dbReference type="Gene3D" id="2.60.40.1220">
    <property type="match status" value="1"/>
</dbReference>
<dbReference type="HOGENOM" id="CLU_087859_0_0_11"/>
<dbReference type="InterPro" id="IPR007348">
    <property type="entry name" value="CopC_dom"/>
</dbReference>
<feature type="transmembrane region" description="Helical" evidence="5">
    <location>
        <begin position="154"/>
        <end position="173"/>
    </location>
</feature>
<proteinExistence type="predicted"/>
<dbReference type="GO" id="GO:0042597">
    <property type="term" value="C:periplasmic space"/>
    <property type="evidence" value="ECO:0007669"/>
    <property type="project" value="InterPro"/>
</dbReference>
<dbReference type="GO" id="GO:0005507">
    <property type="term" value="F:copper ion binding"/>
    <property type="evidence" value="ECO:0007669"/>
    <property type="project" value="InterPro"/>
</dbReference>
<evidence type="ECO:0000256" key="1">
    <source>
        <dbReference type="ARBA" id="ARBA00004196"/>
    </source>
</evidence>
<keyword evidence="2" id="KW-0479">Metal-binding</keyword>
<dbReference type="GO" id="GO:0046688">
    <property type="term" value="P:response to copper ion"/>
    <property type="evidence" value="ECO:0007669"/>
    <property type="project" value="InterPro"/>
</dbReference>
<protein>
    <submittedName>
        <fullName evidence="7">Copper resistance protein CopC</fullName>
    </submittedName>
</protein>
<dbReference type="InterPro" id="IPR032694">
    <property type="entry name" value="CopC/D"/>
</dbReference>
<dbReference type="EMBL" id="ACLF03000003">
    <property type="protein sequence ID" value="EFQ83975.1"/>
    <property type="molecule type" value="Genomic_DNA"/>
</dbReference>
<dbReference type="PANTHER" id="PTHR34820">
    <property type="entry name" value="INNER MEMBRANE PROTEIN YEBZ"/>
    <property type="match status" value="1"/>
</dbReference>
<evidence type="ECO:0000256" key="5">
    <source>
        <dbReference type="SAM" id="Phobius"/>
    </source>
</evidence>
<organism evidence="7 8">
    <name type="scientific">Aeromicrobium marinum DSM 15272</name>
    <dbReference type="NCBI Taxonomy" id="585531"/>
    <lineage>
        <taxon>Bacteria</taxon>
        <taxon>Bacillati</taxon>
        <taxon>Actinomycetota</taxon>
        <taxon>Actinomycetes</taxon>
        <taxon>Propionibacteriales</taxon>
        <taxon>Nocardioidaceae</taxon>
        <taxon>Aeromicrobium</taxon>
    </lineage>
</organism>
<feature type="domain" description="CopC" evidence="6">
    <location>
        <begin position="35"/>
        <end position="126"/>
    </location>
</feature>
<comment type="subcellular location">
    <subcellularLocation>
        <location evidence="1">Cell envelope</location>
    </subcellularLocation>
</comment>